<evidence type="ECO:0000313" key="1">
    <source>
        <dbReference type="EMBL" id="TDU97773.1"/>
    </source>
</evidence>
<dbReference type="RefSeq" id="WP_152543065.1">
    <property type="nucleotide sequence ID" value="NZ_JAQRAX010000003.1"/>
</dbReference>
<dbReference type="InterPro" id="IPR058231">
    <property type="entry name" value="MG284-like_C"/>
</dbReference>
<name>A0A4V3FMF3_9BACT</name>
<comment type="caution">
    <text evidence="1">The sequence shown here is derived from an EMBL/GenBank/DDBJ whole genome shotgun (WGS) entry which is preliminary data.</text>
</comment>
<dbReference type="NCBIfam" id="NF045770">
    <property type="entry name" value="MPN403_MG284_C"/>
    <property type="match status" value="1"/>
</dbReference>
<protein>
    <submittedName>
        <fullName evidence="1">Uncharacterized protein</fullName>
    </submittedName>
</protein>
<sequence length="129" mass="15478">MTNKIVLHWGEQDLKMGNKEKFATILKYFNLIKNTKNLKTQKDIQIVSECQKILGNTDKLLKLRKMLLASHSLLMKTFLASLPSEYRLIYDNDILQQVPNRKWYLHFFSKSTYYRKLNELLSIIWFLMF</sequence>
<dbReference type="AlphaFoldDB" id="A0A4V3FMF3"/>
<accession>A0A4V3FMF3</accession>
<evidence type="ECO:0000313" key="2">
    <source>
        <dbReference type="Proteomes" id="UP000294882"/>
    </source>
</evidence>
<dbReference type="EMBL" id="SOCH01000003">
    <property type="protein sequence ID" value="TDU97773.1"/>
    <property type="molecule type" value="Genomic_DNA"/>
</dbReference>
<dbReference type="Proteomes" id="UP000294882">
    <property type="component" value="Unassembled WGS sequence"/>
</dbReference>
<gene>
    <name evidence="1" type="ORF">JN03_0288</name>
</gene>
<proteinExistence type="predicted"/>
<reference evidence="1 2" key="1">
    <citation type="submission" date="2019-03" db="EMBL/GenBank/DDBJ databases">
        <title>Genomic Encyclopedia of Archaeal and Bacterial Type Strains, Phase II (KMG-II): from individual species to whole genera.</title>
        <authorList>
            <person name="Goeker M."/>
        </authorList>
    </citation>
    <scope>NUCLEOTIDE SEQUENCE [LARGE SCALE GENOMIC DNA]</scope>
    <source>
        <strain evidence="1 2">ATCC 25591</strain>
    </source>
</reference>
<organism evidence="1 2">
    <name type="scientific">Metamycoplasma hyosynoviae</name>
    <dbReference type="NCBI Taxonomy" id="29559"/>
    <lineage>
        <taxon>Bacteria</taxon>
        <taxon>Bacillati</taxon>
        <taxon>Mycoplasmatota</taxon>
        <taxon>Mycoplasmoidales</taxon>
        <taxon>Metamycoplasmataceae</taxon>
        <taxon>Metamycoplasma</taxon>
    </lineage>
</organism>